<gene>
    <name evidence="2" type="ORF">C8D92_103281</name>
</gene>
<dbReference type="AlphaFoldDB" id="A0A2U1CYM1"/>
<keyword evidence="1" id="KW-0812">Transmembrane</keyword>
<name>A0A2U1CYM1_9GAMM</name>
<evidence type="ECO:0000313" key="3">
    <source>
        <dbReference type="Proteomes" id="UP000245887"/>
    </source>
</evidence>
<comment type="caution">
    <text evidence="2">The sequence shown here is derived from an EMBL/GenBank/DDBJ whole genome shotgun (WGS) entry which is preliminary data.</text>
</comment>
<evidence type="ECO:0000256" key="1">
    <source>
        <dbReference type="SAM" id="Phobius"/>
    </source>
</evidence>
<dbReference type="Proteomes" id="UP000245887">
    <property type="component" value="Unassembled WGS sequence"/>
</dbReference>
<accession>A0A2U1CYM1</accession>
<dbReference type="EMBL" id="QEKQ01000003">
    <property type="protein sequence ID" value="PVY77594.1"/>
    <property type="molecule type" value="Genomic_DNA"/>
</dbReference>
<keyword evidence="1" id="KW-0472">Membrane</keyword>
<protein>
    <submittedName>
        <fullName evidence="2">Uncharacterized protein</fullName>
    </submittedName>
</protein>
<evidence type="ECO:0000313" key="2">
    <source>
        <dbReference type="EMBL" id="PVY77594.1"/>
    </source>
</evidence>
<dbReference type="RefSeq" id="WP_265734390.1">
    <property type="nucleotide sequence ID" value="NZ_NMPM01000010.1"/>
</dbReference>
<reference evidence="2 3" key="1">
    <citation type="submission" date="2018-04" db="EMBL/GenBank/DDBJ databases">
        <title>Genomic Encyclopedia of Type Strains, Phase IV (KMG-IV): sequencing the most valuable type-strain genomes for metagenomic binning, comparative biology and taxonomic classification.</title>
        <authorList>
            <person name="Goeker M."/>
        </authorList>
    </citation>
    <scope>NUCLEOTIDE SEQUENCE [LARGE SCALE GENOMIC DNA]</scope>
    <source>
        <strain evidence="2 3">DSM 28688</strain>
    </source>
</reference>
<sequence>MTAILVNVAGIALMGAIVWWFWLAPSDSDGSADDHSHHHH</sequence>
<feature type="transmembrane region" description="Helical" evidence="1">
    <location>
        <begin position="5"/>
        <end position="23"/>
    </location>
</feature>
<proteinExistence type="predicted"/>
<organism evidence="2 3">
    <name type="scientific">Tamilnaduibacter salinus</name>
    <dbReference type="NCBI Taxonomy" id="1484056"/>
    <lineage>
        <taxon>Bacteria</taxon>
        <taxon>Pseudomonadati</taxon>
        <taxon>Pseudomonadota</taxon>
        <taxon>Gammaproteobacteria</taxon>
        <taxon>Pseudomonadales</taxon>
        <taxon>Marinobacteraceae</taxon>
        <taxon>Tamilnaduibacter</taxon>
    </lineage>
</organism>
<keyword evidence="1" id="KW-1133">Transmembrane helix</keyword>